<dbReference type="Gene3D" id="1.20.144.10">
    <property type="entry name" value="Phosphatidic acid phosphatase type 2/haloperoxidase"/>
    <property type="match status" value="2"/>
</dbReference>
<feature type="transmembrane region" description="Helical" evidence="1">
    <location>
        <begin position="185"/>
        <end position="202"/>
    </location>
</feature>
<dbReference type="PANTHER" id="PTHR14969">
    <property type="entry name" value="SPHINGOSINE-1-PHOSPHATE PHOSPHOHYDROLASE"/>
    <property type="match status" value="1"/>
</dbReference>
<evidence type="ECO:0000259" key="2">
    <source>
        <dbReference type="SMART" id="SM00014"/>
    </source>
</evidence>
<feature type="transmembrane region" description="Helical" evidence="1">
    <location>
        <begin position="128"/>
        <end position="147"/>
    </location>
</feature>
<name>A0ABP7T2W8_9SPHN</name>
<keyword evidence="1" id="KW-1133">Transmembrane helix</keyword>
<feature type="domain" description="Phosphatidic acid phosphatase type 2/haloperoxidase" evidence="2">
    <location>
        <begin position="85"/>
        <end position="196"/>
    </location>
</feature>
<evidence type="ECO:0000256" key="1">
    <source>
        <dbReference type="SAM" id="Phobius"/>
    </source>
</evidence>
<comment type="caution">
    <text evidence="3">The sequence shown here is derived from an EMBL/GenBank/DDBJ whole genome shotgun (WGS) entry which is preliminary data.</text>
</comment>
<dbReference type="InterPro" id="IPR036938">
    <property type="entry name" value="PAP2/HPO_sf"/>
</dbReference>
<reference evidence="4" key="1">
    <citation type="journal article" date="2019" name="Int. J. Syst. Evol. Microbiol.">
        <title>The Global Catalogue of Microorganisms (GCM) 10K type strain sequencing project: providing services to taxonomists for standard genome sequencing and annotation.</title>
        <authorList>
            <consortium name="The Broad Institute Genomics Platform"/>
            <consortium name="The Broad Institute Genome Sequencing Center for Infectious Disease"/>
            <person name="Wu L."/>
            <person name="Ma J."/>
        </authorList>
    </citation>
    <scope>NUCLEOTIDE SEQUENCE [LARGE SCALE GENOMIC DNA]</scope>
    <source>
        <strain evidence="4">JCM 17563</strain>
    </source>
</reference>
<dbReference type="SUPFAM" id="SSF48317">
    <property type="entry name" value="Acid phosphatase/Vanadium-dependent haloperoxidase"/>
    <property type="match status" value="1"/>
</dbReference>
<dbReference type="RefSeq" id="WP_344707350.1">
    <property type="nucleotide sequence ID" value="NZ_BAABBQ010000001.1"/>
</dbReference>
<dbReference type="CDD" id="cd03392">
    <property type="entry name" value="PAP2_like_2"/>
    <property type="match status" value="1"/>
</dbReference>
<feature type="transmembrane region" description="Helical" evidence="1">
    <location>
        <begin position="54"/>
        <end position="80"/>
    </location>
</feature>
<gene>
    <name evidence="3" type="ORF">GCM10022280_20810</name>
</gene>
<proteinExistence type="predicted"/>
<keyword evidence="4" id="KW-1185">Reference proteome</keyword>
<keyword evidence="1" id="KW-0472">Membrane</keyword>
<dbReference type="InterPro" id="IPR000326">
    <property type="entry name" value="PAP2/HPO"/>
</dbReference>
<dbReference type="Pfam" id="PF01569">
    <property type="entry name" value="PAP2"/>
    <property type="match status" value="1"/>
</dbReference>
<dbReference type="SMART" id="SM00014">
    <property type="entry name" value="acidPPc"/>
    <property type="match status" value="1"/>
</dbReference>
<feature type="transmembrane region" description="Helical" evidence="1">
    <location>
        <begin position="154"/>
        <end position="173"/>
    </location>
</feature>
<keyword evidence="1" id="KW-0812">Transmembrane</keyword>
<feature type="transmembrane region" description="Helical" evidence="1">
    <location>
        <begin position="87"/>
        <end position="108"/>
    </location>
</feature>
<evidence type="ECO:0000313" key="4">
    <source>
        <dbReference type="Proteomes" id="UP001500235"/>
    </source>
</evidence>
<dbReference type="Proteomes" id="UP001500235">
    <property type="component" value="Unassembled WGS sequence"/>
</dbReference>
<protein>
    <recommendedName>
        <fullName evidence="2">Phosphatidic acid phosphatase type 2/haloperoxidase domain-containing protein</fullName>
    </recommendedName>
</protein>
<organism evidence="3 4">
    <name type="scientific">Sphingomonas swuensis</name>
    <dbReference type="NCBI Taxonomy" id="977800"/>
    <lineage>
        <taxon>Bacteria</taxon>
        <taxon>Pseudomonadati</taxon>
        <taxon>Pseudomonadota</taxon>
        <taxon>Alphaproteobacteria</taxon>
        <taxon>Sphingomonadales</taxon>
        <taxon>Sphingomonadaceae</taxon>
        <taxon>Sphingomonas</taxon>
    </lineage>
</organism>
<sequence>MADHPQYKNIALLLLAALLLILLGWGGGAGQPLDVAVIRHFVDWRTAHPQAEGVIILLTYVGSAETLLAATALGAAWLWWRSKRRRMTGLLVTVLGGRLAIELLKLIVHRPRPNLDAHPVPVFSQSFPSGHAGNTMLTFLALALYLAPPRWRAPAVGAAVAGSLAIGATRPVLGVHWPSDVLGGWIFGAAFVSLLWATFYRWPRSAA</sequence>
<dbReference type="PANTHER" id="PTHR14969:SF13">
    <property type="entry name" value="AT30094P"/>
    <property type="match status" value="1"/>
</dbReference>
<accession>A0ABP7T2W8</accession>
<dbReference type="EMBL" id="BAABBQ010000001">
    <property type="protein sequence ID" value="GAA4020310.1"/>
    <property type="molecule type" value="Genomic_DNA"/>
</dbReference>
<evidence type="ECO:0000313" key="3">
    <source>
        <dbReference type="EMBL" id="GAA4020310.1"/>
    </source>
</evidence>